<name>A0AAJ5JX30_9DEIO</name>
<dbReference type="AlphaFoldDB" id="A0AAJ5JX30"/>
<accession>A0AAJ5JX30</accession>
<dbReference type="Proteomes" id="UP000308000">
    <property type="component" value="Unassembled WGS sequence"/>
</dbReference>
<proteinExistence type="predicted"/>
<dbReference type="EMBL" id="JACHFV010000018">
    <property type="protein sequence ID" value="MBB5297125.1"/>
    <property type="molecule type" value="Genomic_DNA"/>
</dbReference>
<evidence type="ECO:0000256" key="1">
    <source>
        <dbReference type="SAM" id="MobiDB-lite"/>
    </source>
</evidence>
<evidence type="ECO:0000313" key="5">
    <source>
        <dbReference type="Proteomes" id="UP000536909"/>
    </source>
</evidence>
<keyword evidence="5" id="KW-1185">Reference proteome</keyword>
<feature type="compositionally biased region" description="Basic and acidic residues" evidence="1">
    <location>
        <begin position="70"/>
        <end position="80"/>
    </location>
</feature>
<organism evidence="3 4">
    <name type="scientific">Deinococcus metallilatus</name>
    <dbReference type="NCBI Taxonomy" id="1211322"/>
    <lineage>
        <taxon>Bacteria</taxon>
        <taxon>Thermotogati</taxon>
        <taxon>Deinococcota</taxon>
        <taxon>Deinococci</taxon>
        <taxon>Deinococcales</taxon>
        <taxon>Deinococcaceae</taxon>
        <taxon>Deinococcus</taxon>
    </lineage>
</organism>
<reference evidence="2 5" key="2">
    <citation type="submission" date="2020-08" db="EMBL/GenBank/DDBJ databases">
        <title>Genomic Encyclopedia of Type Strains, Phase IV (KMG-IV): sequencing the most valuable type-strain genomes for metagenomic binning, comparative biology and taxonomic classification.</title>
        <authorList>
            <person name="Goeker M."/>
        </authorList>
    </citation>
    <scope>NUCLEOTIDE SEQUENCE [LARGE SCALE GENOMIC DNA]</scope>
    <source>
        <strain evidence="2 5">DSM 105434</strain>
    </source>
</reference>
<feature type="compositionally biased region" description="Polar residues" evidence="1">
    <location>
        <begin position="1"/>
        <end position="12"/>
    </location>
</feature>
<reference evidence="3 4" key="1">
    <citation type="submission" date="2019-04" db="EMBL/GenBank/DDBJ databases">
        <title>Deinococcus metalilatus MA1002 mutant No.5.</title>
        <authorList>
            <person name="Park W."/>
            <person name="Park C."/>
        </authorList>
    </citation>
    <scope>NUCLEOTIDE SEQUENCE [LARGE SCALE GENOMIC DNA]</scope>
    <source>
        <strain evidence="3 4">MA1002-m5</strain>
    </source>
</reference>
<dbReference type="RefSeq" id="WP_129120475.1">
    <property type="nucleotide sequence ID" value="NZ_BSUI01000037.1"/>
</dbReference>
<evidence type="ECO:0000313" key="4">
    <source>
        <dbReference type="Proteomes" id="UP000308000"/>
    </source>
</evidence>
<protein>
    <submittedName>
        <fullName evidence="3">Uncharacterized protein</fullName>
    </submittedName>
</protein>
<feature type="region of interest" description="Disordered" evidence="1">
    <location>
        <begin position="1"/>
        <end position="80"/>
    </location>
</feature>
<evidence type="ECO:0000313" key="2">
    <source>
        <dbReference type="EMBL" id="MBB5297125.1"/>
    </source>
</evidence>
<gene>
    <name evidence="3" type="ORF">FCS05_18280</name>
    <name evidence="2" type="ORF">HNQ10_003992</name>
</gene>
<comment type="caution">
    <text evidence="3">The sequence shown here is derived from an EMBL/GenBank/DDBJ whole genome shotgun (WGS) entry which is preliminary data.</text>
</comment>
<dbReference type="EMBL" id="VBRC01000019">
    <property type="protein sequence ID" value="TLK21947.1"/>
    <property type="molecule type" value="Genomic_DNA"/>
</dbReference>
<sequence length="80" mass="8435">MTRNEQNGQKQHNPGGDVPADGTNLTDAQAERLNAKPGRGARQVPGAEPSEEYIEDHVEGVGEQGPDLLDPTKDDSGPSS</sequence>
<dbReference type="Proteomes" id="UP000536909">
    <property type="component" value="Unassembled WGS sequence"/>
</dbReference>
<evidence type="ECO:0000313" key="3">
    <source>
        <dbReference type="EMBL" id="TLK21947.1"/>
    </source>
</evidence>